<evidence type="ECO:0000313" key="2">
    <source>
        <dbReference type="EMBL" id="TKR91850.1"/>
    </source>
</evidence>
<organism evidence="2">
    <name type="scientific">Populus alba</name>
    <name type="common">White poplar</name>
    <dbReference type="NCBI Taxonomy" id="43335"/>
    <lineage>
        <taxon>Eukaryota</taxon>
        <taxon>Viridiplantae</taxon>
        <taxon>Streptophyta</taxon>
        <taxon>Embryophyta</taxon>
        <taxon>Tracheophyta</taxon>
        <taxon>Spermatophyta</taxon>
        <taxon>Magnoliopsida</taxon>
        <taxon>eudicotyledons</taxon>
        <taxon>Gunneridae</taxon>
        <taxon>Pentapetalae</taxon>
        <taxon>rosids</taxon>
        <taxon>fabids</taxon>
        <taxon>Malpighiales</taxon>
        <taxon>Salicaceae</taxon>
        <taxon>Saliceae</taxon>
        <taxon>Populus</taxon>
    </lineage>
</organism>
<sequence length="103" mass="10979">MEAPPHEENPISSHPQRCKEEGGLEPFWPGPGSSGEATVPSPFGISSSPLHPKEERIFHFLLPQLPDPTADLLSRLTSTFSAGSPFSFPSLLPLSPANPTPAP</sequence>
<feature type="compositionally biased region" description="Low complexity" evidence="1">
    <location>
        <begin position="84"/>
        <end position="95"/>
    </location>
</feature>
<gene>
    <name evidence="2" type="ORF">D5086_0000219720</name>
</gene>
<dbReference type="EMBL" id="RCHU01000752">
    <property type="protein sequence ID" value="TKR91850.1"/>
    <property type="molecule type" value="Genomic_DNA"/>
</dbReference>
<proteinExistence type="predicted"/>
<accession>A0A4U5P768</accession>
<feature type="region of interest" description="Disordered" evidence="1">
    <location>
        <begin position="84"/>
        <end position="103"/>
    </location>
</feature>
<feature type="region of interest" description="Disordered" evidence="1">
    <location>
        <begin position="1"/>
        <end position="50"/>
    </location>
</feature>
<protein>
    <submittedName>
        <fullName evidence="2">Uncharacterized protein</fullName>
    </submittedName>
</protein>
<comment type="caution">
    <text evidence="2">The sequence shown here is derived from an EMBL/GenBank/DDBJ whole genome shotgun (WGS) entry which is preliminary data.</text>
</comment>
<evidence type="ECO:0000256" key="1">
    <source>
        <dbReference type="SAM" id="MobiDB-lite"/>
    </source>
</evidence>
<dbReference type="AlphaFoldDB" id="A0A4U5P768"/>
<name>A0A4U5P768_POPAL</name>
<reference evidence="2" key="1">
    <citation type="submission" date="2018-10" db="EMBL/GenBank/DDBJ databases">
        <title>Population genomic analysis revealed the cold adaptation of white poplar.</title>
        <authorList>
            <person name="Liu Y.-J."/>
        </authorList>
    </citation>
    <scope>NUCLEOTIDE SEQUENCE [LARGE SCALE GENOMIC DNA]</scope>
    <source>
        <strain evidence="2">PAL-ZL1</strain>
    </source>
</reference>